<reference evidence="2" key="1">
    <citation type="submission" date="2009-08" db="EMBL/GenBank/DDBJ databases">
        <title>Annotation of Salpingoeca rosetta.</title>
        <authorList>
            <consortium name="The Broad Institute Genome Sequencing Platform"/>
            <person name="Russ C."/>
            <person name="Cuomo C."/>
            <person name="Burger G."/>
            <person name="Gray M.W."/>
            <person name="Holland P.W.H."/>
            <person name="King N."/>
            <person name="Lang F.B.F."/>
            <person name="Roger A.J."/>
            <person name="Ruiz-Trillo I."/>
            <person name="Young S.K."/>
            <person name="Zeng Q."/>
            <person name="Gargeya S."/>
            <person name="Alvarado L."/>
            <person name="Berlin A."/>
            <person name="Chapman S.B."/>
            <person name="Chen Z."/>
            <person name="Freedman E."/>
            <person name="Gellesch M."/>
            <person name="Goldberg J."/>
            <person name="Griggs A."/>
            <person name="Gujja S."/>
            <person name="Heilman E."/>
            <person name="Heiman D."/>
            <person name="Howarth C."/>
            <person name="Mehta T."/>
            <person name="Neiman D."/>
            <person name="Pearson M."/>
            <person name="Roberts A."/>
            <person name="Saif S."/>
            <person name="Shea T."/>
            <person name="Shenoy N."/>
            <person name="Sisk P."/>
            <person name="Stolte C."/>
            <person name="Sykes S."/>
            <person name="White J."/>
            <person name="Yandava C."/>
            <person name="Haas B."/>
            <person name="Nusbaum C."/>
            <person name="Birren B."/>
        </authorList>
    </citation>
    <scope>NUCLEOTIDE SEQUENCE [LARGE SCALE GENOMIC DNA]</scope>
    <source>
        <strain evidence="2">ATCC 50818</strain>
    </source>
</reference>
<dbReference type="Proteomes" id="UP000007799">
    <property type="component" value="Unassembled WGS sequence"/>
</dbReference>
<evidence type="ECO:0000313" key="3">
    <source>
        <dbReference type="Proteomes" id="UP000007799"/>
    </source>
</evidence>
<dbReference type="EMBL" id="GL832962">
    <property type="protein sequence ID" value="EGD82883.1"/>
    <property type="molecule type" value="Genomic_DNA"/>
</dbReference>
<dbReference type="InParanoid" id="F2U5U2"/>
<feature type="compositionally biased region" description="Low complexity" evidence="1">
    <location>
        <begin position="121"/>
        <end position="139"/>
    </location>
</feature>
<keyword evidence="3" id="KW-1185">Reference proteome</keyword>
<evidence type="ECO:0000256" key="1">
    <source>
        <dbReference type="SAM" id="MobiDB-lite"/>
    </source>
</evidence>
<dbReference type="AlphaFoldDB" id="F2U5U2"/>
<feature type="region of interest" description="Disordered" evidence="1">
    <location>
        <begin position="115"/>
        <end position="267"/>
    </location>
</feature>
<protein>
    <submittedName>
        <fullName evidence="2">Uncharacterized protein</fullName>
    </submittedName>
</protein>
<sequence>MMDYNTLISVAFNKNCTLTQSQQSPLRKVLLQRTLWVKLQNKFAASANIERDALQPVLTEEEIRPRSKRHQRMTAEADKTAKKMSALASQVEDNCRTAPTVYDQAEIERSRNMDVRTDANQRQQLQKQMQQHQRQQQPITRRRRRSLNPAPTRITPTPAMAPAPKVYRTDTTKSAMHARNSNSNNNAAATHPYHPRKKAGRPLSYPTMRYHQHQPQLQPQPNKRAHQQEQQQQQQVRQVAHRTGYCSPRSIRRHVQSMPPAVLSTAR</sequence>
<proteinExistence type="predicted"/>
<dbReference type="KEGG" id="sre:PTSG_03513"/>
<gene>
    <name evidence="2" type="ORF">PTSG_03513</name>
</gene>
<organism evidence="3">
    <name type="scientific">Salpingoeca rosetta (strain ATCC 50818 / BSB-021)</name>
    <dbReference type="NCBI Taxonomy" id="946362"/>
    <lineage>
        <taxon>Eukaryota</taxon>
        <taxon>Choanoflagellata</taxon>
        <taxon>Craspedida</taxon>
        <taxon>Salpingoecidae</taxon>
        <taxon>Salpingoeca</taxon>
    </lineage>
</organism>
<dbReference type="RefSeq" id="XP_004995247.1">
    <property type="nucleotide sequence ID" value="XM_004995190.1"/>
</dbReference>
<accession>F2U5U2</accession>
<feature type="compositionally biased region" description="Low complexity" evidence="1">
    <location>
        <begin position="228"/>
        <end position="238"/>
    </location>
</feature>
<evidence type="ECO:0000313" key="2">
    <source>
        <dbReference type="EMBL" id="EGD82883.1"/>
    </source>
</evidence>
<dbReference type="GeneID" id="16075828"/>
<name>F2U5U2_SALR5</name>
<feature type="compositionally biased region" description="Low complexity" evidence="1">
    <location>
        <begin position="174"/>
        <end position="189"/>
    </location>
</feature>